<proteinExistence type="predicted"/>
<dbReference type="Gramene" id="KCW62247">
    <property type="protein sequence ID" value="KCW62247"/>
    <property type="gene ID" value="EUGRSUZ_H04907"/>
</dbReference>
<gene>
    <name evidence="2" type="ORF">EUGRSUZ_H04907</name>
</gene>
<name>A0A059B7P5_EUCGR</name>
<feature type="domain" description="Protein kinase" evidence="1">
    <location>
        <begin position="1"/>
        <end position="76"/>
    </location>
</feature>
<dbReference type="InterPro" id="IPR001245">
    <property type="entry name" value="Ser-Thr/Tyr_kinase_cat_dom"/>
</dbReference>
<dbReference type="PROSITE" id="PS50011">
    <property type="entry name" value="PROTEIN_KINASE_DOM"/>
    <property type="match status" value="1"/>
</dbReference>
<dbReference type="Gene3D" id="1.10.510.10">
    <property type="entry name" value="Transferase(Phosphotransferase) domain 1"/>
    <property type="match status" value="1"/>
</dbReference>
<dbReference type="InterPro" id="IPR011009">
    <property type="entry name" value="Kinase-like_dom_sf"/>
</dbReference>
<evidence type="ECO:0000313" key="2">
    <source>
        <dbReference type="EMBL" id="KCW62247.1"/>
    </source>
</evidence>
<reference evidence="2" key="1">
    <citation type="submission" date="2013-07" db="EMBL/GenBank/DDBJ databases">
        <title>The genome of Eucalyptus grandis.</title>
        <authorList>
            <person name="Schmutz J."/>
            <person name="Hayes R."/>
            <person name="Myburg A."/>
            <person name="Tuskan G."/>
            <person name="Grattapaglia D."/>
            <person name="Rokhsar D.S."/>
        </authorList>
    </citation>
    <scope>NUCLEOTIDE SEQUENCE</scope>
    <source>
        <tissue evidence="2">Leaf extractions</tissue>
    </source>
</reference>
<sequence>MATYLEGCIPEFGLTPLICTPVVPPRTRSVGYRAPEVMKTRKPTQKLDIYSFEVLLLEGLSRCRTPLWCVQAIFLC</sequence>
<evidence type="ECO:0000259" key="1">
    <source>
        <dbReference type="PROSITE" id="PS50011"/>
    </source>
</evidence>
<dbReference type="GO" id="GO:0005524">
    <property type="term" value="F:ATP binding"/>
    <property type="evidence" value="ECO:0007669"/>
    <property type="project" value="InterPro"/>
</dbReference>
<dbReference type="InterPro" id="IPR000719">
    <property type="entry name" value="Prot_kinase_dom"/>
</dbReference>
<dbReference type="STRING" id="71139.A0A059B7P5"/>
<dbReference type="InParanoid" id="A0A059B7P5"/>
<dbReference type="AlphaFoldDB" id="A0A059B7P5"/>
<protein>
    <recommendedName>
        <fullName evidence="1">Protein kinase domain-containing protein</fullName>
    </recommendedName>
</protein>
<dbReference type="GO" id="GO:0004672">
    <property type="term" value="F:protein kinase activity"/>
    <property type="evidence" value="ECO:0007669"/>
    <property type="project" value="InterPro"/>
</dbReference>
<dbReference type="Pfam" id="PF07714">
    <property type="entry name" value="PK_Tyr_Ser-Thr"/>
    <property type="match status" value="1"/>
</dbReference>
<organism evidence="2">
    <name type="scientific">Eucalyptus grandis</name>
    <name type="common">Flooded gum</name>
    <dbReference type="NCBI Taxonomy" id="71139"/>
    <lineage>
        <taxon>Eukaryota</taxon>
        <taxon>Viridiplantae</taxon>
        <taxon>Streptophyta</taxon>
        <taxon>Embryophyta</taxon>
        <taxon>Tracheophyta</taxon>
        <taxon>Spermatophyta</taxon>
        <taxon>Magnoliopsida</taxon>
        <taxon>eudicotyledons</taxon>
        <taxon>Gunneridae</taxon>
        <taxon>Pentapetalae</taxon>
        <taxon>rosids</taxon>
        <taxon>malvids</taxon>
        <taxon>Myrtales</taxon>
        <taxon>Myrtaceae</taxon>
        <taxon>Myrtoideae</taxon>
        <taxon>Eucalypteae</taxon>
        <taxon>Eucalyptus</taxon>
    </lineage>
</organism>
<dbReference type="EMBL" id="KK198760">
    <property type="protein sequence ID" value="KCW62247.1"/>
    <property type="molecule type" value="Genomic_DNA"/>
</dbReference>
<accession>A0A059B7P5</accession>
<dbReference type="SUPFAM" id="SSF56112">
    <property type="entry name" value="Protein kinase-like (PK-like)"/>
    <property type="match status" value="1"/>
</dbReference>